<gene>
    <name evidence="1" type="ORF">HMEPL2_18530</name>
</gene>
<dbReference type="Proteomes" id="UP000501053">
    <property type="component" value="Chromosome"/>
</dbReference>
<evidence type="ECO:0000313" key="2">
    <source>
        <dbReference type="Proteomes" id="UP000501053"/>
    </source>
</evidence>
<proteinExistence type="predicted"/>
<dbReference type="AlphaFoldDB" id="A0A6F8XBC6"/>
<accession>A0A6F8XBC6</accession>
<dbReference type="RefSeq" id="WP_172514908.1">
    <property type="nucleotide sequence ID" value="NZ_AP022869.1"/>
</dbReference>
<dbReference type="EMBL" id="AP022869">
    <property type="protein sequence ID" value="BCB71502.1"/>
    <property type="molecule type" value="Genomic_DNA"/>
</dbReference>
<name>A0A6F8XBC6_9GAMM</name>
<reference evidence="1 2" key="1">
    <citation type="submission" date="2020-03" db="EMBL/GenBank/DDBJ databases">
        <title>Complete Genome Sequence of Halomonas meridiana strain Eplume2, isolated from hydrothermal-plume in the north east Pacific Ocean.</title>
        <authorList>
            <person name="Kurihara Y."/>
            <person name="Kawai S."/>
            <person name="Sakai A."/>
            <person name="Galipon J."/>
            <person name="Arakawa K."/>
        </authorList>
    </citation>
    <scope>NUCLEOTIDE SEQUENCE [LARGE SCALE GENOMIC DNA]</scope>
    <source>
        <strain evidence="1 2">Eplume2</strain>
    </source>
</reference>
<evidence type="ECO:0000313" key="1">
    <source>
        <dbReference type="EMBL" id="BCB71502.1"/>
    </source>
</evidence>
<sequence length="101" mass="11770">MRFDSSDYQNIIKKVKARERVLFDVAREATVFNRSPAPSKWTPCPLSILSNTELRFVRGCLALQTSWGALLHRVEFDVQARKGCVFYKYKNSLTVRVMILW</sequence>
<protein>
    <submittedName>
        <fullName evidence="1">Uncharacterized protein</fullName>
    </submittedName>
</protein>
<organism evidence="1 2">
    <name type="scientific">Vreelandella aquamarina</name>
    <dbReference type="NCBI Taxonomy" id="77097"/>
    <lineage>
        <taxon>Bacteria</taxon>
        <taxon>Pseudomonadati</taxon>
        <taxon>Pseudomonadota</taxon>
        <taxon>Gammaproteobacteria</taxon>
        <taxon>Oceanospirillales</taxon>
        <taxon>Halomonadaceae</taxon>
        <taxon>Vreelandella</taxon>
    </lineage>
</organism>
<keyword evidence="2" id="KW-1185">Reference proteome</keyword>